<organism evidence="4 5">
    <name type="scientific">Immersiella caudata</name>
    <dbReference type="NCBI Taxonomy" id="314043"/>
    <lineage>
        <taxon>Eukaryota</taxon>
        <taxon>Fungi</taxon>
        <taxon>Dikarya</taxon>
        <taxon>Ascomycota</taxon>
        <taxon>Pezizomycotina</taxon>
        <taxon>Sordariomycetes</taxon>
        <taxon>Sordariomycetidae</taxon>
        <taxon>Sordariales</taxon>
        <taxon>Lasiosphaeriaceae</taxon>
        <taxon>Immersiella</taxon>
    </lineage>
</organism>
<sequence length="304" mass="32859">MSPPPSILIIGAGELGTAILTALLTHPSRPPTTTIALLRRPSTLTPPPTPETTRLTSLGITLEPGDFVNDPIPSLATTFSKYHTVIQASGFGLPPGTQSRVTSAVLQAGVKRYFPWQFGLDYPSIGKGSDQDLFDEMLSVREKLAAQDSTRWTVVTTGLFMSFLFEKGFGVVDVEGRKVMALGGWENRVTVTTAGDIGRAVAECVYVPDGTEDRVVYVAGDTVSYGEVAEVLERVLGGEWERGFLGVEEAGEEVRRKPGDGMVKYRSVFAAGKGTAWEVERTMNFERGMKMVGLEEYVKGGMKG</sequence>
<evidence type="ECO:0000313" key="4">
    <source>
        <dbReference type="EMBL" id="KAK0613688.1"/>
    </source>
</evidence>
<evidence type="ECO:0000256" key="1">
    <source>
        <dbReference type="ARBA" id="ARBA00022857"/>
    </source>
</evidence>
<accession>A0AA40BU26</accession>
<evidence type="ECO:0000256" key="2">
    <source>
        <dbReference type="ARBA" id="ARBA00023002"/>
    </source>
</evidence>
<keyword evidence="5" id="KW-1185">Reference proteome</keyword>
<gene>
    <name evidence="4" type="ORF">B0T14DRAFT_557195</name>
</gene>
<name>A0AA40BU26_9PEZI</name>
<comment type="caution">
    <text evidence="4">The sequence shown here is derived from an EMBL/GenBank/DDBJ whole genome shotgun (WGS) entry which is preliminary data.</text>
</comment>
<dbReference type="GO" id="GO:0016491">
    <property type="term" value="F:oxidoreductase activity"/>
    <property type="evidence" value="ECO:0007669"/>
    <property type="project" value="UniProtKB-KW"/>
</dbReference>
<proteinExistence type="predicted"/>
<dbReference type="InterPro" id="IPR036291">
    <property type="entry name" value="NAD(P)-bd_dom_sf"/>
</dbReference>
<dbReference type="Gene3D" id="3.40.50.720">
    <property type="entry name" value="NAD(P)-binding Rossmann-like Domain"/>
    <property type="match status" value="1"/>
</dbReference>
<dbReference type="InterPro" id="IPR045312">
    <property type="entry name" value="PCBER-like"/>
</dbReference>
<dbReference type="Pfam" id="PF05368">
    <property type="entry name" value="NmrA"/>
    <property type="match status" value="1"/>
</dbReference>
<reference evidence="4" key="1">
    <citation type="submission" date="2023-06" db="EMBL/GenBank/DDBJ databases">
        <title>Genome-scale phylogeny and comparative genomics of the fungal order Sordariales.</title>
        <authorList>
            <consortium name="Lawrence Berkeley National Laboratory"/>
            <person name="Hensen N."/>
            <person name="Bonometti L."/>
            <person name="Westerberg I."/>
            <person name="Brannstrom I.O."/>
            <person name="Guillou S."/>
            <person name="Cros-Aarteil S."/>
            <person name="Calhoun S."/>
            <person name="Haridas S."/>
            <person name="Kuo A."/>
            <person name="Mondo S."/>
            <person name="Pangilinan J."/>
            <person name="Riley R."/>
            <person name="Labutti K."/>
            <person name="Andreopoulos B."/>
            <person name="Lipzen A."/>
            <person name="Chen C."/>
            <person name="Yanf M."/>
            <person name="Daum C."/>
            <person name="Ng V."/>
            <person name="Clum A."/>
            <person name="Steindorff A."/>
            <person name="Ohm R."/>
            <person name="Martin F."/>
            <person name="Silar P."/>
            <person name="Natvig D."/>
            <person name="Lalanne C."/>
            <person name="Gautier V."/>
            <person name="Ament-Velasquez S.L."/>
            <person name="Kruys A."/>
            <person name="Hutchinson M.I."/>
            <person name="Powell A.J."/>
            <person name="Barry K."/>
            <person name="Miller A.N."/>
            <person name="Grigoriev I.V."/>
            <person name="Debuchy R."/>
            <person name="Gladieux P."/>
            <person name="Thoren M.H."/>
            <person name="Johannesson H."/>
        </authorList>
    </citation>
    <scope>NUCLEOTIDE SEQUENCE</scope>
    <source>
        <strain evidence="4">CBS 606.72</strain>
    </source>
</reference>
<keyword evidence="1" id="KW-0521">NADP</keyword>
<dbReference type="EMBL" id="JAULSU010000006">
    <property type="protein sequence ID" value="KAK0613688.1"/>
    <property type="molecule type" value="Genomic_DNA"/>
</dbReference>
<evidence type="ECO:0000259" key="3">
    <source>
        <dbReference type="Pfam" id="PF05368"/>
    </source>
</evidence>
<dbReference type="CDD" id="cd05259">
    <property type="entry name" value="PCBER_SDR_a"/>
    <property type="match status" value="1"/>
</dbReference>
<dbReference type="Gene3D" id="3.90.25.10">
    <property type="entry name" value="UDP-galactose 4-epimerase, domain 1"/>
    <property type="match status" value="1"/>
</dbReference>
<dbReference type="PANTHER" id="PTHR47706:SF6">
    <property type="entry name" value="NMRA-LIKE FAMILY PROTEIN (AFU_ORTHOLOGUE AFUA_6G00280)"/>
    <property type="match status" value="1"/>
</dbReference>
<evidence type="ECO:0000313" key="5">
    <source>
        <dbReference type="Proteomes" id="UP001175000"/>
    </source>
</evidence>
<dbReference type="SUPFAM" id="SSF51735">
    <property type="entry name" value="NAD(P)-binding Rossmann-fold domains"/>
    <property type="match status" value="1"/>
</dbReference>
<feature type="domain" description="NmrA-like" evidence="3">
    <location>
        <begin position="7"/>
        <end position="253"/>
    </location>
</feature>
<dbReference type="InterPro" id="IPR008030">
    <property type="entry name" value="NmrA-like"/>
</dbReference>
<dbReference type="AlphaFoldDB" id="A0AA40BU26"/>
<keyword evidence="2" id="KW-0560">Oxidoreductase</keyword>
<protein>
    <submittedName>
        <fullName evidence="4">Isoflavone reductase</fullName>
    </submittedName>
</protein>
<dbReference type="PANTHER" id="PTHR47706">
    <property type="entry name" value="NMRA-LIKE FAMILY PROTEIN"/>
    <property type="match status" value="1"/>
</dbReference>
<dbReference type="Proteomes" id="UP001175000">
    <property type="component" value="Unassembled WGS sequence"/>
</dbReference>
<dbReference type="InterPro" id="IPR051609">
    <property type="entry name" value="NmrA/Isoflavone_reductase-like"/>
</dbReference>